<evidence type="ECO:0000313" key="2">
    <source>
        <dbReference type="Proteomes" id="UP000601108"/>
    </source>
</evidence>
<dbReference type="Proteomes" id="UP000601108">
    <property type="component" value="Unassembled WGS sequence"/>
</dbReference>
<reference evidence="1 2" key="1">
    <citation type="journal article" date="2014" name="Int. J. Syst. Evol. Microbiol.">
        <title>Complete genome sequence of Corynebacterium casei LMG S-19264T (=DSM 44701T), isolated from a smear-ripened cheese.</title>
        <authorList>
            <consortium name="US DOE Joint Genome Institute (JGI-PGF)"/>
            <person name="Walter F."/>
            <person name="Albersmeier A."/>
            <person name="Kalinowski J."/>
            <person name="Ruckert C."/>
        </authorList>
    </citation>
    <scope>NUCLEOTIDE SEQUENCE [LARGE SCALE GENOMIC DNA]</scope>
    <source>
        <strain evidence="1 2">KCTC 12285</strain>
    </source>
</reference>
<organism evidence="1 2">
    <name type="scientific">Aquimarina muelleri</name>
    <dbReference type="NCBI Taxonomy" id="279356"/>
    <lineage>
        <taxon>Bacteria</taxon>
        <taxon>Pseudomonadati</taxon>
        <taxon>Bacteroidota</taxon>
        <taxon>Flavobacteriia</taxon>
        <taxon>Flavobacteriales</taxon>
        <taxon>Flavobacteriaceae</taxon>
        <taxon>Aquimarina</taxon>
    </lineage>
</organism>
<sequence length="47" mass="5815">MDKIEFKKKYDGDIKVKEIHEHYIFYTHDRVIELIASEFEPKLKIEF</sequence>
<comment type="caution">
    <text evidence="1">The sequence shown here is derived from an EMBL/GenBank/DDBJ whole genome shotgun (WGS) entry which is preliminary data.</text>
</comment>
<protein>
    <submittedName>
        <fullName evidence="1">Uncharacterized protein</fullName>
    </submittedName>
</protein>
<proteinExistence type="predicted"/>
<keyword evidence="2" id="KW-1185">Reference proteome</keyword>
<dbReference type="EMBL" id="BMWS01000017">
    <property type="protein sequence ID" value="GGX23087.1"/>
    <property type="molecule type" value="Genomic_DNA"/>
</dbReference>
<dbReference type="AlphaFoldDB" id="A0A918N3W1"/>
<name>A0A918N3W1_9FLAO</name>
<gene>
    <name evidence="1" type="ORF">GCM10007384_25360</name>
</gene>
<accession>A0A918N3W1</accession>
<evidence type="ECO:0000313" key="1">
    <source>
        <dbReference type="EMBL" id="GGX23087.1"/>
    </source>
</evidence>